<reference evidence="2" key="1">
    <citation type="journal article" date="2019" name="Int. J. Syst. Evol. Microbiol.">
        <title>The Global Catalogue of Microorganisms (GCM) 10K type strain sequencing project: providing services to taxonomists for standard genome sequencing and annotation.</title>
        <authorList>
            <consortium name="The Broad Institute Genomics Platform"/>
            <consortium name="The Broad Institute Genome Sequencing Center for Infectious Disease"/>
            <person name="Wu L."/>
            <person name="Ma J."/>
        </authorList>
    </citation>
    <scope>NUCLEOTIDE SEQUENCE [LARGE SCALE GENOMIC DNA]</scope>
    <source>
        <strain evidence="2">JCM 16702</strain>
    </source>
</reference>
<dbReference type="RefSeq" id="WP_344952531.1">
    <property type="nucleotide sequence ID" value="NZ_BAAAZG010000039.1"/>
</dbReference>
<sequence>MIHSATASGPAYLLVWERLPDGVWGARIAWIEMEGESWKGRTAHVTADDIAKLDGQDYSTVPRRNS</sequence>
<evidence type="ECO:0000313" key="2">
    <source>
        <dbReference type="Proteomes" id="UP001500683"/>
    </source>
</evidence>
<keyword evidence="2" id="KW-1185">Reference proteome</keyword>
<dbReference type="Proteomes" id="UP001500683">
    <property type="component" value="Unassembled WGS sequence"/>
</dbReference>
<gene>
    <name evidence="1" type="ORF">GCM10022214_51930</name>
</gene>
<protein>
    <submittedName>
        <fullName evidence="1">Uncharacterized protein</fullName>
    </submittedName>
</protein>
<accession>A0ABP7WDJ5</accession>
<comment type="caution">
    <text evidence="1">The sequence shown here is derived from an EMBL/GenBank/DDBJ whole genome shotgun (WGS) entry which is preliminary data.</text>
</comment>
<organism evidence="1 2">
    <name type="scientific">Actinomadura miaoliensis</name>
    <dbReference type="NCBI Taxonomy" id="430685"/>
    <lineage>
        <taxon>Bacteria</taxon>
        <taxon>Bacillati</taxon>
        <taxon>Actinomycetota</taxon>
        <taxon>Actinomycetes</taxon>
        <taxon>Streptosporangiales</taxon>
        <taxon>Thermomonosporaceae</taxon>
        <taxon>Actinomadura</taxon>
    </lineage>
</organism>
<dbReference type="EMBL" id="BAAAZG010000039">
    <property type="protein sequence ID" value="GAA4085554.1"/>
    <property type="molecule type" value="Genomic_DNA"/>
</dbReference>
<evidence type="ECO:0000313" key="1">
    <source>
        <dbReference type="EMBL" id="GAA4085554.1"/>
    </source>
</evidence>
<name>A0ABP7WDJ5_9ACTN</name>
<proteinExistence type="predicted"/>